<accession>A0AAD5SII9</accession>
<comment type="caution">
    <text evidence="1">The sequence shown here is derived from an EMBL/GenBank/DDBJ whole genome shotgun (WGS) entry which is preliminary data.</text>
</comment>
<sequence length="256" mass="29983">MHTFEALPDDVLQPILLYTILVHPDTIVPLLQTSRQIRQSVMILPQYQLYPPTRLSPERLSELAEKPFNQYTQTLFTITELRHENDPEQSGACCISGLFVCGLFPNFEIEALAGDFFALIEDTKITSETVDPDSVIIALKSQIACRDTWCTGELRQAFCPTWKAPPPVKYNEFERFSLKPLPKHDEEWLWLGTAVECYGFCLRRLLLDRKGIESVYSSRFFRYFIAWYENGMDRRRRNKHFGKRPTPRRVPYIRIR</sequence>
<dbReference type="AlphaFoldDB" id="A0AAD5SII9"/>
<reference evidence="1" key="1">
    <citation type="submission" date="2020-05" db="EMBL/GenBank/DDBJ databases">
        <title>Phylogenomic resolution of chytrid fungi.</title>
        <authorList>
            <person name="Stajich J.E."/>
            <person name="Amses K."/>
            <person name="Simmons R."/>
            <person name="Seto K."/>
            <person name="Myers J."/>
            <person name="Bonds A."/>
            <person name="Quandt C.A."/>
            <person name="Barry K."/>
            <person name="Liu P."/>
            <person name="Grigoriev I."/>
            <person name="Longcore J.E."/>
            <person name="James T.Y."/>
        </authorList>
    </citation>
    <scope>NUCLEOTIDE SEQUENCE</scope>
    <source>
        <strain evidence="1">JEL0318</strain>
    </source>
</reference>
<evidence type="ECO:0000313" key="1">
    <source>
        <dbReference type="EMBL" id="KAJ3056192.1"/>
    </source>
</evidence>
<dbReference type="EMBL" id="JADGJD010000042">
    <property type="protein sequence ID" value="KAJ3056192.1"/>
    <property type="molecule type" value="Genomic_DNA"/>
</dbReference>
<keyword evidence="2" id="KW-1185">Reference proteome</keyword>
<evidence type="ECO:0000313" key="2">
    <source>
        <dbReference type="Proteomes" id="UP001212841"/>
    </source>
</evidence>
<name>A0AAD5SII9_9FUNG</name>
<organism evidence="1 2">
    <name type="scientific">Rhizophlyctis rosea</name>
    <dbReference type="NCBI Taxonomy" id="64517"/>
    <lineage>
        <taxon>Eukaryota</taxon>
        <taxon>Fungi</taxon>
        <taxon>Fungi incertae sedis</taxon>
        <taxon>Chytridiomycota</taxon>
        <taxon>Chytridiomycota incertae sedis</taxon>
        <taxon>Chytridiomycetes</taxon>
        <taxon>Rhizophlyctidales</taxon>
        <taxon>Rhizophlyctidaceae</taxon>
        <taxon>Rhizophlyctis</taxon>
    </lineage>
</organism>
<dbReference type="Proteomes" id="UP001212841">
    <property type="component" value="Unassembled WGS sequence"/>
</dbReference>
<gene>
    <name evidence="1" type="ORF">HK097_007798</name>
</gene>
<proteinExistence type="predicted"/>
<protein>
    <submittedName>
        <fullName evidence="1">Uncharacterized protein</fullName>
    </submittedName>
</protein>